<name>A0A0R3QQU6_9BILA</name>
<evidence type="ECO:0000256" key="1">
    <source>
        <dbReference type="SAM" id="Phobius"/>
    </source>
</evidence>
<protein>
    <submittedName>
        <fullName evidence="2">Cytochrome b561 domain-containing protein</fullName>
    </submittedName>
</protein>
<proteinExistence type="predicted"/>
<keyword evidence="1" id="KW-0472">Membrane</keyword>
<dbReference type="WBParaSite" id="BTMF_0001008101-mRNA-1">
    <property type="protein sequence ID" value="BTMF_0001008101-mRNA-1"/>
    <property type="gene ID" value="BTMF_0001008101"/>
</dbReference>
<dbReference type="AlphaFoldDB" id="A0A0R3QQU6"/>
<keyword evidence="1" id="KW-1133">Transmembrane helix</keyword>
<reference evidence="2" key="1">
    <citation type="submission" date="2017-02" db="UniProtKB">
        <authorList>
            <consortium name="WormBaseParasite"/>
        </authorList>
    </citation>
    <scope>IDENTIFICATION</scope>
</reference>
<evidence type="ECO:0000313" key="2">
    <source>
        <dbReference type="WBParaSite" id="BTMF_0001008101-mRNA-1"/>
    </source>
</evidence>
<organism evidence="2">
    <name type="scientific">Brugia timori</name>
    <dbReference type="NCBI Taxonomy" id="42155"/>
    <lineage>
        <taxon>Eukaryota</taxon>
        <taxon>Metazoa</taxon>
        <taxon>Ecdysozoa</taxon>
        <taxon>Nematoda</taxon>
        <taxon>Chromadorea</taxon>
        <taxon>Rhabditida</taxon>
        <taxon>Spirurina</taxon>
        <taxon>Spiruromorpha</taxon>
        <taxon>Filarioidea</taxon>
        <taxon>Onchocercidae</taxon>
        <taxon>Brugia</taxon>
    </lineage>
</organism>
<dbReference type="STRING" id="42155.A0A0R3QQU6"/>
<sequence>LNSMYCMLFNKSILILSRNYRNFNEKSSKNFIFKIGAITVGVMLIQPVGALLRCDEGSKSRIIFNWSHRIFGFLSFLLGRKFDISIFVVLG</sequence>
<accession>A0A0R3QQU6</accession>
<keyword evidence="1" id="KW-0812">Transmembrane</keyword>
<feature type="transmembrane region" description="Helical" evidence="1">
    <location>
        <begin position="31"/>
        <end position="50"/>
    </location>
</feature>